<reference evidence="1 2" key="1">
    <citation type="journal article" date="2021" name="Appl. Environ. Microbiol.">
        <title>Genetic linkage and physical mapping for an oyster mushroom Pleurotus cornucopiae and QTL analysis for the trait cap color.</title>
        <authorList>
            <person name="Zhang Y."/>
            <person name="Gao W."/>
            <person name="Sonnenberg A."/>
            <person name="Chen Q."/>
            <person name="Zhang J."/>
            <person name="Huang C."/>
        </authorList>
    </citation>
    <scope>NUCLEOTIDE SEQUENCE [LARGE SCALE GENOMIC DNA]</scope>
    <source>
        <strain evidence="1">CCMSSC00406</strain>
    </source>
</reference>
<accession>A0ACB7J320</accession>
<sequence length="844" mass="90940">MASTRRVPFRSLLKARRHALRTRQYSSARVSDDCDIVIVGGGPAGLALASALGSSAASNRLRIVLVEGGDLSKVHGWSMDSDAYSNRVSSLTNASQSFLRDIGAWSHVEESRTCPMEDMEVWDGVSDARISFHASDVPTTGFTEGQQMARLTENLNLQRGLLRHLKTHPEIELIDKTKVESIIRDEDEGQCPLVKLENDRILRTRLLIGADGFNSPVRSYARIPSYGWSYNTQAIVATMFHSPPSLYQNSLHTTAYQRFLPTGPIAFLPLSPTASSLVWSINPPELAQALVASASQDPSVLASMINAAFRLPTVSLKYLCDVVMDARTKGVALDGEAIIKEIRWREESHGIDGNSAYASSSTQLSQGMPSLDAASLPPLVTSIQPGTVASFPLKYNHAETYLGEGLGARTVLVGDAAHTVHPLAGQGLNQGLADVECLSKCIAEAVANGGDVGSYTALLPYAQERYITNHNIMSAVDKLHKLYSTEFEPAVWARSVGLEVLNELDVVKSAIMATAGAHSSKMTNSAGAAAGMNNGWSVVAKGFESYASTVKAARMASQGAVGLIGGAPVVVGTTVTNMAPPTSQRTPLRRISHGSLFALSRSGAYPDAPHGLGFIEPAMSEFVDEAESLQVNLETMKSLSDSLATFNESFASWLYVMQMNSLTTDWSQAPTNASFVLAQERAERNAIAALEAAKAAQYAREAEKAATAAADKTTMTAVSEMETTFVGNTTTNVSGPSAKVLKKKVAKPKLTAREKKERSMEIEKVILSLPLEFRGNDPNLRRNMESVIEGMMDAKKGLKILDLVKVPDLPQARVNKCLIALVNRKIVRKDNSTGTLLYHWQGAN</sequence>
<dbReference type="EMBL" id="WQMT02000004">
    <property type="protein sequence ID" value="KAG9223963.1"/>
    <property type="molecule type" value="Genomic_DNA"/>
</dbReference>
<gene>
    <name evidence="1" type="ORF">CCMSSC00406_0004421</name>
</gene>
<keyword evidence="2" id="KW-1185">Reference proteome</keyword>
<proteinExistence type="predicted"/>
<dbReference type="Proteomes" id="UP000824881">
    <property type="component" value="Unassembled WGS sequence"/>
</dbReference>
<comment type="caution">
    <text evidence="1">The sequence shown here is derived from an EMBL/GenBank/DDBJ whole genome shotgun (WGS) entry which is preliminary data.</text>
</comment>
<evidence type="ECO:0000313" key="2">
    <source>
        <dbReference type="Proteomes" id="UP000824881"/>
    </source>
</evidence>
<protein>
    <submittedName>
        <fullName evidence="1">Uncharacterized protein</fullName>
    </submittedName>
</protein>
<organism evidence="1 2">
    <name type="scientific">Pleurotus cornucopiae</name>
    <name type="common">Cornucopia mushroom</name>
    <dbReference type="NCBI Taxonomy" id="5321"/>
    <lineage>
        <taxon>Eukaryota</taxon>
        <taxon>Fungi</taxon>
        <taxon>Dikarya</taxon>
        <taxon>Basidiomycota</taxon>
        <taxon>Agaricomycotina</taxon>
        <taxon>Agaricomycetes</taxon>
        <taxon>Agaricomycetidae</taxon>
        <taxon>Agaricales</taxon>
        <taxon>Pleurotineae</taxon>
        <taxon>Pleurotaceae</taxon>
        <taxon>Pleurotus</taxon>
    </lineage>
</organism>
<evidence type="ECO:0000313" key="1">
    <source>
        <dbReference type="EMBL" id="KAG9223963.1"/>
    </source>
</evidence>
<name>A0ACB7J320_PLECO</name>